<dbReference type="GO" id="GO:0016747">
    <property type="term" value="F:acyltransferase activity, transferring groups other than amino-acyl groups"/>
    <property type="evidence" value="ECO:0007669"/>
    <property type="project" value="UniProtKB-ARBA"/>
</dbReference>
<sequence length="292" mass="30286">MAAHPAGASPARRAPVRFPLRLDRIVHRSFSAGTTRIDDPFSRRHFADLSALYGVEPRPEVADAAGNTFAAMSAALLADLTPEPADIGLAVVAHATPDLDCRRAAVTCLSEIIPGRPLVFTVADCGSAAPFAALELADAYIRRHGHRTAAVFVLDQARLPYETGRHLAGDAGAALLFTAAGRAGSLAMRRMSGVAAEDVPAAVRTALDELECDPEVPAVLSPGLRAARDLPGHTGLTVSAPDGFPASGVFGALAAEVGCVTPAEGRDARRVLVDHDPDSAELSVCLLDRGAP</sequence>
<dbReference type="EMBL" id="CP032698">
    <property type="protein sequence ID" value="AYG80701.1"/>
    <property type="molecule type" value="Genomic_DNA"/>
</dbReference>
<dbReference type="Gene3D" id="3.40.47.10">
    <property type="match status" value="1"/>
</dbReference>
<proteinExistence type="predicted"/>
<evidence type="ECO:0008006" key="3">
    <source>
        <dbReference type="Google" id="ProtNLM"/>
    </source>
</evidence>
<dbReference type="KEGG" id="shun:DWB77_02839"/>
<dbReference type="InterPro" id="IPR016039">
    <property type="entry name" value="Thiolase-like"/>
</dbReference>
<dbReference type="RefSeq" id="WP_120721606.1">
    <property type="nucleotide sequence ID" value="NZ_CP032698.1"/>
</dbReference>
<evidence type="ECO:0000313" key="2">
    <source>
        <dbReference type="Proteomes" id="UP000271554"/>
    </source>
</evidence>
<accession>A0A387HDI6</accession>
<dbReference type="OrthoDB" id="3368027at2"/>
<protein>
    <recommendedName>
        <fullName evidence="3">Beta-ketoacyl-[acyl-carrier-protein] synthase III N-terminal domain-containing protein</fullName>
    </recommendedName>
</protein>
<evidence type="ECO:0000313" key="1">
    <source>
        <dbReference type="EMBL" id="AYG80701.1"/>
    </source>
</evidence>
<dbReference type="AlphaFoldDB" id="A0A387HDI6"/>
<gene>
    <name evidence="1" type="ORF">DWB77_02839</name>
</gene>
<dbReference type="Proteomes" id="UP000271554">
    <property type="component" value="Chromosome"/>
</dbReference>
<organism evidence="1 2">
    <name type="scientific">Streptomyces hundungensis</name>
    <dbReference type="NCBI Taxonomy" id="1077946"/>
    <lineage>
        <taxon>Bacteria</taxon>
        <taxon>Bacillati</taxon>
        <taxon>Actinomycetota</taxon>
        <taxon>Actinomycetes</taxon>
        <taxon>Kitasatosporales</taxon>
        <taxon>Streptomycetaceae</taxon>
        <taxon>Streptomyces</taxon>
    </lineage>
</organism>
<keyword evidence="2" id="KW-1185">Reference proteome</keyword>
<dbReference type="SUPFAM" id="SSF53901">
    <property type="entry name" value="Thiolase-like"/>
    <property type="match status" value="1"/>
</dbReference>
<reference evidence="1 2" key="1">
    <citation type="submission" date="2018-10" db="EMBL/GenBank/DDBJ databases">
        <title>Relationship between Morphology and Antimicrobial Activity in Streptomyces.</title>
        <authorList>
            <person name="Kang H.J."/>
            <person name="Kim S.B."/>
        </authorList>
    </citation>
    <scope>NUCLEOTIDE SEQUENCE [LARGE SCALE GENOMIC DNA]</scope>
    <source>
        <strain evidence="1 2">BH38</strain>
    </source>
</reference>
<name>A0A387HDI6_9ACTN</name>